<dbReference type="EMBL" id="DS480533">
    <property type="protein sequence ID" value="EDO14602.1"/>
    <property type="molecule type" value="Genomic_DNA"/>
</dbReference>
<dbReference type="GO" id="GO:0101031">
    <property type="term" value="C:protein folding chaperone complex"/>
    <property type="evidence" value="ECO:0007669"/>
    <property type="project" value="EnsemblFungi"/>
</dbReference>
<dbReference type="OMA" id="KNVWEER"/>
<dbReference type="FunCoup" id="A7TT11">
    <property type="interactions" value="314"/>
</dbReference>
<dbReference type="AlphaFoldDB" id="A7TT11"/>
<evidence type="ECO:0000259" key="5">
    <source>
        <dbReference type="PROSITE" id="PS50846"/>
    </source>
</evidence>
<evidence type="ECO:0000256" key="2">
    <source>
        <dbReference type="ARBA" id="ARBA00010636"/>
    </source>
</evidence>
<sequence length="249" mass="27514">MTVGKDEVFEATYAVAMHCQGCANDIKSTLDKLPEDKEINFDIENQIMSIKSNIPPSTIIETLQKECKKDAIIRGAGGSNSSAVCILETAEGDSDNVNTNNTRVRGLVRMVEVNDGKKTLFDVTLNGVRYPGQYTMTVNENGDISKGFKTVGGMMHKFNQMLTCNDASDISKVDKLYSGKSFFSEDDIPIWKLIGRSITMKSNTNPEYGVLGVIARSAGVWENDKQVCACSGKTVWQERQDAHEHNIHF</sequence>
<dbReference type="GO" id="GO:0005829">
    <property type="term" value="C:cytosol"/>
    <property type="evidence" value="ECO:0007669"/>
    <property type="project" value="EnsemblFungi"/>
</dbReference>
<organism evidence="7">
    <name type="scientific">Vanderwaltozyma polyspora (strain ATCC 22028 / DSM 70294 / BCRC 21397 / CBS 2163 / NBRC 10782 / NRRL Y-8283 / UCD 57-17)</name>
    <name type="common">Kluyveromyces polysporus</name>
    <dbReference type="NCBI Taxonomy" id="436907"/>
    <lineage>
        <taxon>Eukaryota</taxon>
        <taxon>Fungi</taxon>
        <taxon>Dikarya</taxon>
        <taxon>Ascomycota</taxon>
        <taxon>Saccharomycotina</taxon>
        <taxon>Saccharomycetes</taxon>
        <taxon>Saccharomycetales</taxon>
        <taxon>Saccharomycetaceae</taxon>
        <taxon>Vanderwaltozyma</taxon>
    </lineage>
</organism>
<dbReference type="Gene3D" id="2.60.40.200">
    <property type="entry name" value="Superoxide dismutase, copper/zinc binding domain"/>
    <property type="match status" value="1"/>
</dbReference>
<evidence type="ECO:0000313" key="6">
    <source>
        <dbReference type="EMBL" id="EDO14602.1"/>
    </source>
</evidence>
<evidence type="ECO:0000256" key="3">
    <source>
        <dbReference type="ARBA" id="ARBA00016103"/>
    </source>
</evidence>
<gene>
    <name evidence="6" type="ORF">Kpol_262p7</name>
</gene>
<comment type="similarity">
    <text evidence="2">Belongs to the CCS1 family.</text>
</comment>
<dbReference type="InterPro" id="IPR024134">
    <property type="entry name" value="SOD_Cu/Zn_/chaperone"/>
</dbReference>
<evidence type="ECO:0000313" key="7">
    <source>
        <dbReference type="Proteomes" id="UP000000267"/>
    </source>
</evidence>
<accession>A7TT11</accession>
<dbReference type="SUPFAM" id="SSF49329">
    <property type="entry name" value="Cu,Zn superoxide dismutase-like"/>
    <property type="match status" value="1"/>
</dbReference>
<keyword evidence="7" id="KW-1185">Reference proteome</keyword>
<dbReference type="InterPro" id="IPR036163">
    <property type="entry name" value="HMA_dom_sf"/>
</dbReference>
<proteinExistence type="inferred from homology"/>
<dbReference type="Proteomes" id="UP000000267">
    <property type="component" value="Unassembled WGS sequence"/>
</dbReference>
<comment type="cofactor">
    <cofactor evidence="1">
        <name>Cu(2+)</name>
        <dbReference type="ChEBI" id="CHEBI:29036"/>
    </cofactor>
</comment>
<reference evidence="6 7" key="1">
    <citation type="journal article" date="2007" name="Proc. Natl. Acad. Sci. U.S.A.">
        <title>Independent sorting-out of thousands of duplicated gene pairs in two yeast species descended from a whole-genome duplication.</title>
        <authorList>
            <person name="Scannell D.R."/>
            <person name="Frank A.C."/>
            <person name="Conant G.C."/>
            <person name="Byrne K.P."/>
            <person name="Woolfit M."/>
            <person name="Wolfe K.H."/>
        </authorList>
    </citation>
    <scope>NUCLEOTIDE SEQUENCE [LARGE SCALE GENOMIC DNA]</scope>
    <source>
        <strain evidence="7">ATCC 22028 / DSM 70294 / BCRC 21397 / CBS 2163 / NBRC 10782 / NRRL Y-8283 / UCD 57-17</strain>
    </source>
</reference>
<dbReference type="GO" id="GO:0016532">
    <property type="term" value="F:superoxide dismutase copper chaperone activity"/>
    <property type="evidence" value="ECO:0007669"/>
    <property type="project" value="EnsemblFungi"/>
</dbReference>
<dbReference type="GO" id="GO:0006825">
    <property type="term" value="P:copper ion transport"/>
    <property type="evidence" value="ECO:0007669"/>
    <property type="project" value="EnsemblFungi"/>
</dbReference>
<dbReference type="GO" id="GO:0005634">
    <property type="term" value="C:nucleus"/>
    <property type="evidence" value="ECO:0007669"/>
    <property type="project" value="EnsemblFungi"/>
</dbReference>
<dbReference type="PhylomeDB" id="A7TT11"/>
<dbReference type="Gene3D" id="3.30.70.100">
    <property type="match status" value="1"/>
</dbReference>
<dbReference type="PROSITE" id="PS50846">
    <property type="entry name" value="HMA_2"/>
    <property type="match status" value="1"/>
</dbReference>
<dbReference type="STRING" id="436907.A7TT11"/>
<evidence type="ECO:0000256" key="4">
    <source>
        <dbReference type="ARBA" id="ARBA00023157"/>
    </source>
</evidence>
<feature type="domain" description="HMA" evidence="5">
    <location>
        <begin position="8"/>
        <end position="71"/>
    </location>
</feature>
<dbReference type="InParanoid" id="A7TT11"/>
<dbReference type="PANTHER" id="PTHR10003">
    <property type="entry name" value="SUPEROXIDE DISMUTASE CU-ZN -RELATED"/>
    <property type="match status" value="1"/>
</dbReference>
<dbReference type="CDD" id="cd00371">
    <property type="entry name" value="HMA"/>
    <property type="match status" value="1"/>
</dbReference>
<protein>
    <recommendedName>
        <fullName evidence="3">Superoxide dismutase 1 copper chaperone</fullName>
    </recommendedName>
</protein>
<evidence type="ECO:0000256" key="1">
    <source>
        <dbReference type="ARBA" id="ARBA00001973"/>
    </source>
</evidence>
<dbReference type="GO" id="GO:1902693">
    <property type="term" value="C:superoxide dismutase complex"/>
    <property type="evidence" value="ECO:0007669"/>
    <property type="project" value="EnsemblFungi"/>
</dbReference>
<dbReference type="OrthoDB" id="666972at2759"/>
<dbReference type="InterPro" id="IPR036423">
    <property type="entry name" value="SOD-like_Cu/Zn_dom_sf"/>
</dbReference>
<dbReference type="GO" id="GO:0005507">
    <property type="term" value="F:copper ion binding"/>
    <property type="evidence" value="ECO:0007669"/>
    <property type="project" value="InterPro"/>
</dbReference>
<dbReference type="eggNOG" id="KOG4656">
    <property type="taxonomic scope" value="Eukaryota"/>
</dbReference>
<dbReference type="GO" id="GO:0005743">
    <property type="term" value="C:mitochondrial inner membrane"/>
    <property type="evidence" value="ECO:0007669"/>
    <property type="project" value="EnsemblFungi"/>
</dbReference>
<dbReference type="KEGG" id="vpo:Kpol_262p7"/>
<dbReference type="GeneID" id="5542616"/>
<dbReference type="RefSeq" id="XP_001642460.1">
    <property type="nucleotide sequence ID" value="XM_001642410.1"/>
</dbReference>
<dbReference type="Pfam" id="PF00403">
    <property type="entry name" value="HMA"/>
    <property type="match status" value="1"/>
</dbReference>
<dbReference type="SUPFAM" id="SSF55008">
    <property type="entry name" value="HMA, heavy metal-associated domain"/>
    <property type="match status" value="1"/>
</dbReference>
<keyword evidence="4" id="KW-1015">Disulfide bond</keyword>
<dbReference type="HOGENOM" id="CLU_056632_0_0_1"/>
<dbReference type="GO" id="GO:0019430">
    <property type="term" value="P:removal of superoxide radicals"/>
    <property type="evidence" value="ECO:0007669"/>
    <property type="project" value="EnsemblFungi"/>
</dbReference>
<name>A7TT11_VANPO</name>
<dbReference type="InterPro" id="IPR006121">
    <property type="entry name" value="HMA_dom"/>
</dbReference>